<sequence length="141" mass="16373">MNKRKIQYFSLLAVTALLGAAVLFFYLEREPAVQVPEVTSYLEREPYYISFTLNVGDSTLKTQYLEEISIPGIQLSNIFVIESIYEKFPDAWNKEEKMKLPLKITEGVSYDVVIQSHDPAAREFDGTGFLLYFNDYFFEKQ</sequence>
<feature type="transmembrane region" description="Helical" evidence="1">
    <location>
        <begin position="6"/>
        <end position="27"/>
    </location>
</feature>
<gene>
    <name evidence="2" type="ORF">GJU40_19915</name>
</gene>
<evidence type="ECO:0000256" key="1">
    <source>
        <dbReference type="SAM" id="Phobius"/>
    </source>
</evidence>
<evidence type="ECO:0000313" key="3">
    <source>
        <dbReference type="Proteomes" id="UP000448867"/>
    </source>
</evidence>
<accession>A0A7X2LZ88</accession>
<dbReference type="RefSeq" id="WP_154309836.1">
    <property type="nucleotide sequence ID" value="NZ_WKKI01000086.1"/>
</dbReference>
<keyword evidence="1" id="KW-0472">Membrane</keyword>
<organism evidence="2 3">
    <name type="scientific">Metabacillus lacus</name>
    <dbReference type="NCBI Taxonomy" id="1983721"/>
    <lineage>
        <taxon>Bacteria</taxon>
        <taxon>Bacillati</taxon>
        <taxon>Bacillota</taxon>
        <taxon>Bacilli</taxon>
        <taxon>Bacillales</taxon>
        <taxon>Bacillaceae</taxon>
        <taxon>Metabacillus</taxon>
    </lineage>
</organism>
<dbReference type="Proteomes" id="UP000448867">
    <property type="component" value="Unassembled WGS sequence"/>
</dbReference>
<keyword evidence="1" id="KW-1133">Transmembrane helix</keyword>
<keyword evidence="3" id="KW-1185">Reference proteome</keyword>
<dbReference type="AlphaFoldDB" id="A0A7X2LZ88"/>
<dbReference type="EMBL" id="WKKI01000086">
    <property type="protein sequence ID" value="MRX74390.1"/>
    <property type="molecule type" value="Genomic_DNA"/>
</dbReference>
<evidence type="ECO:0000313" key="2">
    <source>
        <dbReference type="EMBL" id="MRX74390.1"/>
    </source>
</evidence>
<keyword evidence="1" id="KW-0812">Transmembrane</keyword>
<name>A0A7X2LZ88_9BACI</name>
<comment type="caution">
    <text evidence="2">The sequence shown here is derived from an EMBL/GenBank/DDBJ whole genome shotgun (WGS) entry which is preliminary data.</text>
</comment>
<reference evidence="2 3" key="1">
    <citation type="submission" date="2019-11" db="EMBL/GenBank/DDBJ databases">
        <title>Bacillus lacus genome.</title>
        <authorList>
            <person name="Allen C.J."/>
            <person name="Newman J.D."/>
        </authorList>
    </citation>
    <scope>NUCLEOTIDE SEQUENCE [LARGE SCALE GENOMIC DNA]</scope>
    <source>
        <strain evidence="2 3">KCTC 33946</strain>
    </source>
</reference>
<protein>
    <submittedName>
        <fullName evidence="2">Uncharacterized protein</fullName>
    </submittedName>
</protein>
<proteinExistence type="predicted"/>